<dbReference type="PANTHER" id="PTHR43649:SF33">
    <property type="entry name" value="POLYGALACTURONAN_RHAMNOGALACTURONAN-BINDING PROTEIN YTCQ"/>
    <property type="match status" value="1"/>
</dbReference>
<evidence type="ECO:0000313" key="5">
    <source>
        <dbReference type="Proteomes" id="UP001596113"/>
    </source>
</evidence>
<dbReference type="Proteomes" id="UP001596113">
    <property type="component" value="Unassembled WGS sequence"/>
</dbReference>
<dbReference type="PROSITE" id="PS51257">
    <property type="entry name" value="PROKAR_LIPOPROTEIN"/>
    <property type="match status" value="1"/>
</dbReference>
<dbReference type="PANTHER" id="PTHR43649">
    <property type="entry name" value="ARABINOSE-BINDING PROTEIN-RELATED"/>
    <property type="match status" value="1"/>
</dbReference>
<dbReference type="RefSeq" id="WP_378136731.1">
    <property type="nucleotide sequence ID" value="NZ_JBHSMI010000029.1"/>
</dbReference>
<evidence type="ECO:0000256" key="3">
    <source>
        <dbReference type="SAM" id="SignalP"/>
    </source>
</evidence>
<evidence type="ECO:0000256" key="2">
    <source>
        <dbReference type="SAM" id="MobiDB-lite"/>
    </source>
</evidence>
<proteinExistence type="predicted"/>
<feature type="chain" id="PRO_5045063053" description="ABC transporter substrate-binding protein" evidence="3">
    <location>
        <begin position="24"/>
        <end position="578"/>
    </location>
</feature>
<protein>
    <recommendedName>
        <fullName evidence="6">ABC transporter substrate-binding protein</fullName>
    </recommendedName>
</protein>
<dbReference type="Gene3D" id="3.40.190.10">
    <property type="entry name" value="Periplasmic binding protein-like II"/>
    <property type="match status" value="2"/>
</dbReference>
<accession>A0ABW0I2F1</accession>
<gene>
    <name evidence="4" type="ORF">ACFPOF_22245</name>
</gene>
<name>A0ABW0I2F1_9BACL</name>
<keyword evidence="1 3" id="KW-0732">Signal</keyword>
<sequence length="578" mass="64607">MRKRNKIMLPVLAVALLATSALAGCSKSGNNAGESKSAQTQSPSTPSSSNSPSEEAVKLPAELVVSSFNWGWPTVDEAQDRIGPELEKALGFKVKLDVIKAGSSDEADKKLQLWAATKAADMPDILMTTSSTLAAQTIDSLGRNGILLDWNEILDRMPTYKSQVAQFLPISSDVETGKLFRVPQNYGSNKASKPGAGPLIRKDWLDKLGLPIPKTTEELYNTLIAFKDKIKLPNGQKVIPSVDFGEMFWTNKYMFDNPAYSLASSGNITFGLNDWFTDKDGKAKRHDMEFTDNLFEFVNYYNRLYKEGLIDKESLTMKYGQFEEKVASGRVGLFSTWGSHVMTANDAISSSDPNALFVGTYVFDQKTNPQLDSAYIRKGMLGVSSYWIVKKTISEEKLNALIKYFEYTMGDEGWKLTNYGLEGKDWEYDADKKIVETQESIDKFKGNLGAKIPEGIWYYSPSPNFDLTVQYYAPTAYDKRADVVETLKNIGYKGFEDAVNYSYITDRAAYVLPGPIETKKGAGYATRWKDMVVSGVLAKSEDEIKQIIAKWQETERKLGYEEISEERTKNLNTVPPLE</sequence>
<dbReference type="EMBL" id="JBHSMI010000029">
    <property type="protein sequence ID" value="MFC5405472.1"/>
    <property type="molecule type" value="Genomic_DNA"/>
</dbReference>
<organism evidence="4 5">
    <name type="scientific">Cohnella soli</name>
    <dbReference type="NCBI Taxonomy" id="425005"/>
    <lineage>
        <taxon>Bacteria</taxon>
        <taxon>Bacillati</taxon>
        <taxon>Bacillota</taxon>
        <taxon>Bacilli</taxon>
        <taxon>Bacillales</taxon>
        <taxon>Paenibacillaceae</taxon>
        <taxon>Cohnella</taxon>
    </lineage>
</organism>
<feature type="region of interest" description="Disordered" evidence="2">
    <location>
        <begin position="28"/>
        <end position="56"/>
    </location>
</feature>
<evidence type="ECO:0000313" key="4">
    <source>
        <dbReference type="EMBL" id="MFC5405472.1"/>
    </source>
</evidence>
<feature type="signal peptide" evidence="3">
    <location>
        <begin position="1"/>
        <end position="23"/>
    </location>
</feature>
<evidence type="ECO:0000256" key="1">
    <source>
        <dbReference type="ARBA" id="ARBA00022729"/>
    </source>
</evidence>
<feature type="compositionally biased region" description="Low complexity" evidence="2">
    <location>
        <begin position="35"/>
        <end position="54"/>
    </location>
</feature>
<dbReference type="InterPro" id="IPR050490">
    <property type="entry name" value="Bact_solute-bd_prot1"/>
</dbReference>
<reference evidence="5" key="1">
    <citation type="journal article" date="2019" name="Int. J. Syst. Evol. Microbiol.">
        <title>The Global Catalogue of Microorganisms (GCM) 10K type strain sequencing project: providing services to taxonomists for standard genome sequencing and annotation.</title>
        <authorList>
            <consortium name="The Broad Institute Genomics Platform"/>
            <consortium name="The Broad Institute Genome Sequencing Center for Infectious Disease"/>
            <person name="Wu L."/>
            <person name="Ma J."/>
        </authorList>
    </citation>
    <scope>NUCLEOTIDE SEQUENCE [LARGE SCALE GENOMIC DNA]</scope>
    <source>
        <strain evidence="5">CGMCC 1.18575</strain>
    </source>
</reference>
<evidence type="ECO:0008006" key="6">
    <source>
        <dbReference type="Google" id="ProtNLM"/>
    </source>
</evidence>
<dbReference type="SUPFAM" id="SSF53850">
    <property type="entry name" value="Periplasmic binding protein-like II"/>
    <property type="match status" value="1"/>
</dbReference>
<keyword evidence="5" id="KW-1185">Reference proteome</keyword>
<comment type="caution">
    <text evidence="4">The sequence shown here is derived from an EMBL/GenBank/DDBJ whole genome shotgun (WGS) entry which is preliminary data.</text>
</comment>